<evidence type="ECO:0000313" key="2">
    <source>
        <dbReference type="Proteomes" id="UP000294360"/>
    </source>
</evidence>
<dbReference type="KEGG" id="mtun:MTUNDRAET4_0164.2"/>
<accession>A0A4U8Z7Q6</accession>
<dbReference type="Proteomes" id="UP000294360">
    <property type="component" value="Plasmid 3"/>
</dbReference>
<evidence type="ECO:0000313" key="1">
    <source>
        <dbReference type="EMBL" id="VFU17630.1"/>
    </source>
</evidence>
<organism evidence="1 2">
    <name type="scientific">Methylocella tundrae</name>
    <dbReference type="NCBI Taxonomy" id="227605"/>
    <lineage>
        <taxon>Bacteria</taxon>
        <taxon>Pseudomonadati</taxon>
        <taxon>Pseudomonadota</taxon>
        <taxon>Alphaproteobacteria</taxon>
        <taxon>Hyphomicrobiales</taxon>
        <taxon>Beijerinckiaceae</taxon>
        <taxon>Methylocella</taxon>
    </lineage>
</organism>
<geneLocation type="plasmid" evidence="1 2">
    <name>3</name>
</geneLocation>
<reference evidence="1 2" key="1">
    <citation type="submission" date="2019-03" db="EMBL/GenBank/DDBJ databases">
        <authorList>
            <person name="Kox A.R. M."/>
        </authorList>
    </citation>
    <scope>NUCLEOTIDE SEQUENCE [LARGE SCALE GENOMIC DNA]</scope>
    <source>
        <strain evidence="1">MTUNDRAET4 annotated genome</strain>
        <plasmid evidence="2">3</plasmid>
    </source>
</reference>
<gene>
    <name evidence="1" type="ORF">MTUNDRAET4_0164</name>
</gene>
<keyword evidence="1" id="KW-0614">Plasmid</keyword>
<protein>
    <submittedName>
        <fullName evidence="1">Uncharacterized protein</fullName>
    </submittedName>
</protein>
<dbReference type="AlphaFoldDB" id="A0A4U8Z7Q6"/>
<sequence length="114" mass="12850">MYESLFCWHWFFRVIAGVPVAPETVIVIVGKWRGGDVEPTRVSLRRQSIGFDADQIGAPAWFRVVSATRPLRRPVCGARTERRGRLGGKAATKSQRAFHYPIKLGRCGNKTHKT</sequence>
<dbReference type="EMBL" id="LR536452">
    <property type="protein sequence ID" value="VFU17630.1"/>
    <property type="molecule type" value="Genomic_DNA"/>
</dbReference>
<proteinExistence type="predicted"/>
<name>A0A4U8Z7Q6_METTU</name>